<evidence type="ECO:0000313" key="3">
    <source>
        <dbReference type="Proteomes" id="UP001211907"/>
    </source>
</evidence>
<name>A0AAD5SRH9_9FUNG</name>
<feature type="region of interest" description="Disordered" evidence="1">
    <location>
        <begin position="1"/>
        <end position="35"/>
    </location>
</feature>
<feature type="compositionally biased region" description="Pro residues" evidence="1">
    <location>
        <begin position="103"/>
        <end position="113"/>
    </location>
</feature>
<keyword evidence="3" id="KW-1185">Reference proteome</keyword>
<organism evidence="2 3">
    <name type="scientific">Physocladia obscura</name>
    <dbReference type="NCBI Taxonomy" id="109957"/>
    <lineage>
        <taxon>Eukaryota</taxon>
        <taxon>Fungi</taxon>
        <taxon>Fungi incertae sedis</taxon>
        <taxon>Chytridiomycota</taxon>
        <taxon>Chytridiomycota incertae sedis</taxon>
        <taxon>Chytridiomycetes</taxon>
        <taxon>Chytridiales</taxon>
        <taxon>Chytriomycetaceae</taxon>
        <taxon>Physocladia</taxon>
    </lineage>
</organism>
<reference evidence="2" key="1">
    <citation type="submission" date="2020-05" db="EMBL/GenBank/DDBJ databases">
        <title>Phylogenomic resolution of chytrid fungi.</title>
        <authorList>
            <person name="Stajich J.E."/>
            <person name="Amses K."/>
            <person name="Simmons R."/>
            <person name="Seto K."/>
            <person name="Myers J."/>
            <person name="Bonds A."/>
            <person name="Quandt C.A."/>
            <person name="Barry K."/>
            <person name="Liu P."/>
            <person name="Grigoriev I."/>
            <person name="Longcore J.E."/>
            <person name="James T.Y."/>
        </authorList>
    </citation>
    <scope>NUCLEOTIDE SEQUENCE</scope>
    <source>
        <strain evidence="2">JEL0513</strain>
    </source>
</reference>
<dbReference type="AlphaFoldDB" id="A0AAD5SRH9"/>
<protein>
    <submittedName>
        <fullName evidence="2">Uncharacterized protein</fullName>
    </submittedName>
</protein>
<sequence>MEKTSNQQYLKPPAGQGGQGQGRRASKTQLLLGGGWGSGSGAGKIELSGVGLTVSPSVSPSLSSKAHALPPLPPLALDDAATKPSDLRALDLRRLRLHLASPTPTPAPTPTPHPDWASADSQSMTRQFLPLRNPTHFLPLPYLRVLPPPDLPAELWVRILCFLPSLSIFCTTSKSIYLFLKDAHVRQLWLSARYGLSLSIRGALSHYRRIVIESKPLLSMLRKAGANIPRFLVQMAFEHYVKKIDSGAAQYLDFLVSEYCRERGYIAVRPQSEKNIDSSLFRFPNGIFTNMERSKAQILCYGQDSKLFEQLLNGIPAPLQTTNATSSNEITPLDQLRDLIIKEEFIPIVELNPTSLFRIFQLSQLDMHLLDVMINSNGFRVSKVNDEVIRRVIASNLQPVANSSLREQSSSTSTVPKLSSLGSIPPLSAYLSRGFKISHRLIKSILLDSVNGQHTSLILRTISPHITRRHLAAVARDIGWEMFGPQGTFFNPHLITELIEFNLLTSNDVQLMLVGDRGSDAANIDKIPYTTRCYEQSHPQIVWLWVLRKFGGSHVFTQYCFDDLLQWLGDLSQRADRYQATSLDRKARVSSSSGSSNYVGFEISSEAGSSSNSLDSGASVTFNPFSSYVGPFLEAGVIVLPRHVQFLAKAARSKRAAPMPAMVLSMALRKLVQRRDQLDDLDDLADAERMRDRNNLAVAAAAASATSNGSNALGRSSSKKRKTSKTHLGPPAALGSGGGIRRGDSRDRTVHKRGVSRDTMRGNVPLPNSTTFMPITTTPPALPTMASALLGNNGKIDSGKIFTDATLSTGIQTLQSGFANIAITDARARVLFENECMIWVEAIRVMFSDSATIKEIKRADADWFKEFKAESEAQDRKDLMSVGLPVKKSWSGGG</sequence>
<feature type="region of interest" description="Disordered" evidence="1">
    <location>
        <begin position="707"/>
        <end position="771"/>
    </location>
</feature>
<feature type="non-terminal residue" evidence="2">
    <location>
        <position position="894"/>
    </location>
</feature>
<feature type="compositionally biased region" description="Low complexity" evidence="1">
    <location>
        <begin position="707"/>
        <end position="716"/>
    </location>
</feature>
<comment type="caution">
    <text evidence="2">The sequence shown here is derived from an EMBL/GenBank/DDBJ whole genome shotgun (WGS) entry which is preliminary data.</text>
</comment>
<evidence type="ECO:0000256" key="1">
    <source>
        <dbReference type="SAM" id="MobiDB-lite"/>
    </source>
</evidence>
<dbReference type="Proteomes" id="UP001211907">
    <property type="component" value="Unassembled WGS sequence"/>
</dbReference>
<gene>
    <name evidence="2" type="ORF">HK100_005529</name>
</gene>
<accession>A0AAD5SRH9</accession>
<evidence type="ECO:0000313" key="2">
    <source>
        <dbReference type="EMBL" id="KAJ3096624.1"/>
    </source>
</evidence>
<feature type="region of interest" description="Disordered" evidence="1">
    <location>
        <begin position="100"/>
        <end position="119"/>
    </location>
</feature>
<dbReference type="EMBL" id="JADGJH010002582">
    <property type="protein sequence ID" value="KAJ3096624.1"/>
    <property type="molecule type" value="Genomic_DNA"/>
</dbReference>
<proteinExistence type="predicted"/>